<comment type="caution">
    <text evidence="4">The sequence shown here is derived from an EMBL/GenBank/DDBJ whole genome shotgun (WGS) entry which is preliminary data.</text>
</comment>
<evidence type="ECO:0000256" key="2">
    <source>
        <dbReference type="SAM" id="Phobius"/>
    </source>
</evidence>
<evidence type="ECO:0000313" key="4">
    <source>
        <dbReference type="EMBL" id="PYC66864.1"/>
    </source>
</evidence>
<feature type="region of interest" description="Disordered" evidence="1">
    <location>
        <begin position="209"/>
        <end position="232"/>
    </location>
</feature>
<keyword evidence="5" id="KW-1185">Reference proteome</keyword>
<keyword evidence="2" id="KW-0812">Transmembrane</keyword>
<feature type="domain" description="DUF11" evidence="3">
    <location>
        <begin position="48"/>
        <end position="142"/>
    </location>
</feature>
<protein>
    <recommendedName>
        <fullName evidence="3">DUF11 domain-containing protein</fullName>
    </recommendedName>
</protein>
<feature type="region of interest" description="Disordered" evidence="1">
    <location>
        <begin position="1"/>
        <end position="45"/>
    </location>
</feature>
<dbReference type="EMBL" id="PYBV01000030">
    <property type="protein sequence ID" value="PYC66864.1"/>
    <property type="molecule type" value="Genomic_DNA"/>
</dbReference>
<dbReference type="Pfam" id="PF01345">
    <property type="entry name" value="DUF11"/>
    <property type="match status" value="1"/>
</dbReference>
<dbReference type="AlphaFoldDB" id="A0A318NPS5"/>
<dbReference type="InterPro" id="IPR047589">
    <property type="entry name" value="DUF11_rpt"/>
</dbReference>
<reference evidence="4 5" key="1">
    <citation type="submission" date="2018-03" db="EMBL/GenBank/DDBJ databases">
        <title>Bioinformatic expansion and discovery of thiopeptide antibiotics.</title>
        <authorList>
            <person name="Schwalen C.J."/>
            <person name="Hudson G.A."/>
            <person name="Mitchell D.A."/>
        </authorList>
    </citation>
    <scope>NUCLEOTIDE SEQUENCE [LARGE SCALE GENOMIC DNA]</scope>
    <source>
        <strain evidence="4 5">NRRL 8041</strain>
    </source>
</reference>
<dbReference type="InterPro" id="IPR001434">
    <property type="entry name" value="OmcB-like_DUF11"/>
</dbReference>
<dbReference type="Proteomes" id="UP000248333">
    <property type="component" value="Unassembled WGS sequence"/>
</dbReference>
<accession>A0A318NPS5</accession>
<name>A0A318NPS5_9ACTN</name>
<gene>
    <name evidence="4" type="ORF">C7C45_23510</name>
</gene>
<keyword evidence="2" id="KW-0472">Membrane</keyword>
<sequence length="232" mass="23598">MLAGPAISPAHASAPTPRSLASAPTPWSLASAPTPKPSAVASPDGPLLSITVDDGRTEVAAGDELTYRLTVRNLGASKVADIKVSQSLPTGLTLVSADRGGKARDGAVTWATDLKVGQESTFTTVARVGETPKEVLRLATVACATAKGGTKPLVCATHSDLLPAGAVAPPAKDAGVSWLWSAGAAVALLGIGLGAFVLLRRYRRRPVVPAHAHSASRPAESTDRMADAVSMD</sequence>
<feature type="transmembrane region" description="Helical" evidence="2">
    <location>
        <begin position="178"/>
        <end position="199"/>
    </location>
</feature>
<dbReference type="NCBIfam" id="TIGR01451">
    <property type="entry name" value="B_ant_repeat"/>
    <property type="match status" value="1"/>
</dbReference>
<organism evidence="4 5">
    <name type="scientific">Micromonospora arborensis</name>
    <dbReference type="NCBI Taxonomy" id="2116518"/>
    <lineage>
        <taxon>Bacteria</taxon>
        <taxon>Bacillati</taxon>
        <taxon>Actinomycetota</taxon>
        <taxon>Actinomycetes</taxon>
        <taxon>Micromonosporales</taxon>
        <taxon>Micromonosporaceae</taxon>
        <taxon>Micromonospora</taxon>
    </lineage>
</organism>
<keyword evidence="2" id="KW-1133">Transmembrane helix</keyword>
<proteinExistence type="predicted"/>
<evidence type="ECO:0000313" key="5">
    <source>
        <dbReference type="Proteomes" id="UP000248333"/>
    </source>
</evidence>
<evidence type="ECO:0000256" key="1">
    <source>
        <dbReference type="SAM" id="MobiDB-lite"/>
    </source>
</evidence>
<evidence type="ECO:0000259" key="3">
    <source>
        <dbReference type="Pfam" id="PF01345"/>
    </source>
</evidence>